<feature type="region of interest" description="Disordered" evidence="1">
    <location>
        <begin position="1"/>
        <end position="30"/>
    </location>
</feature>
<feature type="compositionally biased region" description="Low complexity" evidence="1">
    <location>
        <begin position="10"/>
        <end position="21"/>
    </location>
</feature>
<name>A0A7D3VT18_ACTVE</name>
<feature type="compositionally biased region" description="Polar residues" evidence="1">
    <location>
        <begin position="81"/>
        <end position="90"/>
    </location>
</feature>
<evidence type="ECO:0000256" key="1">
    <source>
        <dbReference type="SAM" id="MobiDB-lite"/>
    </source>
</evidence>
<dbReference type="Proteomes" id="UP000501240">
    <property type="component" value="Chromosome"/>
</dbReference>
<evidence type="ECO:0000313" key="3">
    <source>
        <dbReference type="Proteomes" id="UP000501240"/>
    </source>
</evidence>
<accession>A0A7D3VT18</accession>
<proteinExistence type="predicted"/>
<gene>
    <name evidence="2" type="ORF">ACTIVE_1811</name>
</gene>
<reference evidence="2 3" key="1">
    <citation type="submission" date="2020-05" db="EMBL/GenBank/DDBJ databases">
        <title>Actinomadura verrucosospora NRRL-B18236 (PFL_A860) Genome sequencing and assembly.</title>
        <authorList>
            <person name="Samborskyy M."/>
        </authorList>
    </citation>
    <scope>NUCLEOTIDE SEQUENCE [LARGE SCALE GENOMIC DNA]</scope>
    <source>
        <strain evidence="2 3">NRRL:B18236</strain>
    </source>
</reference>
<feature type="region of interest" description="Disordered" evidence="1">
    <location>
        <begin position="81"/>
        <end position="107"/>
    </location>
</feature>
<protein>
    <submittedName>
        <fullName evidence="2">Uncharacterized protein</fullName>
    </submittedName>
</protein>
<dbReference type="AlphaFoldDB" id="A0A7D3VT18"/>
<dbReference type="EMBL" id="CP053892">
    <property type="protein sequence ID" value="QKG20174.1"/>
    <property type="molecule type" value="Genomic_DNA"/>
</dbReference>
<keyword evidence="3" id="KW-1185">Reference proteome</keyword>
<sequence length="150" mass="15998">MARPPRSRGTRPPGTSTSSSPQSIPDDVATHVPSDRCVAAGRAVGQEHGPLRAVDRGGVRQRLAAGEAIWLSVKLRECDQTGSGSETWFRSRSKAAPPVQMSTAPVTSSVKLEKDRLCLARPNWSHARTDPFSSAWGDGDHGVIAILTFG</sequence>
<evidence type="ECO:0000313" key="2">
    <source>
        <dbReference type="EMBL" id="QKG20174.1"/>
    </source>
</evidence>
<organism evidence="2 3">
    <name type="scientific">Actinomadura verrucosospora</name>
    <dbReference type="NCBI Taxonomy" id="46165"/>
    <lineage>
        <taxon>Bacteria</taxon>
        <taxon>Bacillati</taxon>
        <taxon>Actinomycetota</taxon>
        <taxon>Actinomycetes</taxon>
        <taxon>Streptosporangiales</taxon>
        <taxon>Thermomonosporaceae</taxon>
        <taxon>Actinomadura</taxon>
    </lineage>
</organism>